<comment type="subunit">
    <text evidence="2">Monomer. Binds 30S ribosomal subunits, but not 50S ribosomal subunits or 70S ribosomes.</text>
</comment>
<evidence type="ECO:0000256" key="1">
    <source>
        <dbReference type="ARBA" id="ARBA00022517"/>
    </source>
</evidence>
<comment type="subcellular location">
    <subcellularLocation>
        <location evidence="2">Cytoplasm</location>
    </subcellularLocation>
</comment>
<organism evidence="4 5">
    <name type="scientific">Azospirillum thermophilum</name>
    <dbReference type="NCBI Taxonomy" id="2202148"/>
    <lineage>
        <taxon>Bacteria</taxon>
        <taxon>Pseudomonadati</taxon>
        <taxon>Pseudomonadota</taxon>
        <taxon>Alphaproteobacteria</taxon>
        <taxon>Rhodospirillales</taxon>
        <taxon>Azospirillaceae</taxon>
        <taxon>Azospirillum</taxon>
    </lineage>
</organism>
<proteinExistence type="inferred from homology"/>
<dbReference type="RefSeq" id="WP_109325917.1">
    <property type="nucleotide sequence ID" value="NZ_CP029353.1"/>
</dbReference>
<dbReference type="AlphaFoldDB" id="A0A2S2CNP1"/>
<keyword evidence="5" id="KW-1185">Reference proteome</keyword>
<evidence type="ECO:0000313" key="4">
    <source>
        <dbReference type="EMBL" id="AWK86144.1"/>
    </source>
</evidence>
<dbReference type="NCBIfam" id="NF001802">
    <property type="entry name" value="PRK00521.2-5"/>
    <property type="match status" value="1"/>
</dbReference>
<keyword evidence="1 2" id="KW-0690">Ribosome biogenesis</keyword>
<comment type="similarity">
    <text evidence="2">Belongs to the RbfA family.</text>
</comment>
<feature type="compositionally biased region" description="Acidic residues" evidence="3">
    <location>
        <begin position="138"/>
        <end position="159"/>
    </location>
</feature>
<comment type="function">
    <text evidence="2">One of several proteins that assist in the late maturation steps of the functional core of the 30S ribosomal subunit. Associates with free 30S ribosomal subunits (but not with 30S subunits that are part of 70S ribosomes or polysomes). Required for efficient processing of 16S rRNA. May interact with the 5'-terminal helix region of 16S rRNA.</text>
</comment>
<accession>A0A2S2CNP1</accession>
<reference evidence="5" key="1">
    <citation type="submission" date="2018-05" db="EMBL/GenBank/DDBJ databases">
        <title>Azospirillum thermophila sp. nov., a novel isolated from hot spring.</title>
        <authorList>
            <person name="Zhao Z."/>
        </authorList>
    </citation>
    <scope>NUCLEOTIDE SEQUENCE [LARGE SCALE GENOMIC DNA]</scope>
    <source>
        <strain evidence="5">CFH 70021</strain>
    </source>
</reference>
<dbReference type="GO" id="GO:0005829">
    <property type="term" value="C:cytosol"/>
    <property type="evidence" value="ECO:0007669"/>
    <property type="project" value="TreeGrafter"/>
</dbReference>
<dbReference type="PANTHER" id="PTHR33515">
    <property type="entry name" value="RIBOSOME-BINDING FACTOR A, CHLOROPLASTIC-RELATED"/>
    <property type="match status" value="1"/>
</dbReference>
<dbReference type="InterPro" id="IPR015946">
    <property type="entry name" value="KH_dom-like_a/b"/>
</dbReference>
<keyword evidence="2" id="KW-0963">Cytoplasm</keyword>
<dbReference type="GO" id="GO:0030490">
    <property type="term" value="P:maturation of SSU-rRNA"/>
    <property type="evidence" value="ECO:0007669"/>
    <property type="project" value="UniProtKB-UniRule"/>
</dbReference>
<evidence type="ECO:0000313" key="5">
    <source>
        <dbReference type="Proteomes" id="UP000245629"/>
    </source>
</evidence>
<name>A0A2S2CNP1_9PROT</name>
<sequence>MASKHRGASTAGKPPSQRQLRVGEEIRHALADLFRRGDFHDPELAELNVTVTEVRISPDLRNATAFVTPLGGGHMDEALRALRRSAPFLRGQIARAINLRHAPTIGFEGDTSFDYAHRIDTILHSPEVARDLAPHDGGDEDDRRDEAEDEDAGNEDSGSDDTGAAEGQRRGS</sequence>
<dbReference type="KEGG" id="azz:DEW08_07665"/>
<dbReference type="NCBIfam" id="TIGR00082">
    <property type="entry name" value="rbfA"/>
    <property type="match status" value="1"/>
</dbReference>
<evidence type="ECO:0000256" key="3">
    <source>
        <dbReference type="SAM" id="MobiDB-lite"/>
    </source>
</evidence>
<gene>
    <name evidence="2" type="primary">rbfA</name>
    <name evidence="4" type="ORF">DEW08_07665</name>
</gene>
<dbReference type="EMBL" id="CP029353">
    <property type="protein sequence ID" value="AWK86144.1"/>
    <property type="molecule type" value="Genomic_DNA"/>
</dbReference>
<dbReference type="PANTHER" id="PTHR33515:SF1">
    <property type="entry name" value="RIBOSOME-BINDING FACTOR A, CHLOROPLASTIC-RELATED"/>
    <property type="match status" value="1"/>
</dbReference>
<dbReference type="SUPFAM" id="SSF89919">
    <property type="entry name" value="Ribosome-binding factor A, RbfA"/>
    <property type="match status" value="1"/>
</dbReference>
<dbReference type="InterPro" id="IPR020053">
    <property type="entry name" value="Ribosome-bd_factorA_CS"/>
</dbReference>
<dbReference type="InterPro" id="IPR000238">
    <property type="entry name" value="RbfA"/>
</dbReference>
<dbReference type="Proteomes" id="UP000245629">
    <property type="component" value="Chromosome 2"/>
</dbReference>
<dbReference type="InterPro" id="IPR023799">
    <property type="entry name" value="RbfA_dom_sf"/>
</dbReference>
<feature type="region of interest" description="Disordered" evidence="3">
    <location>
        <begin position="1"/>
        <end position="20"/>
    </location>
</feature>
<dbReference type="OrthoDB" id="9805051at2"/>
<dbReference type="GO" id="GO:0043024">
    <property type="term" value="F:ribosomal small subunit binding"/>
    <property type="evidence" value="ECO:0007669"/>
    <property type="project" value="TreeGrafter"/>
</dbReference>
<feature type="compositionally biased region" description="Basic and acidic residues" evidence="3">
    <location>
        <begin position="126"/>
        <end position="137"/>
    </location>
</feature>
<dbReference type="HAMAP" id="MF_00003">
    <property type="entry name" value="RbfA"/>
    <property type="match status" value="1"/>
</dbReference>
<dbReference type="Pfam" id="PF02033">
    <property type="entry name" value="RBFA"/>
    <property type="match status" value="1"/>
</dbReference>
<dbReference type="Gene3D" id="3.30.300.20">
    <property type="match status" value="1"/>
</dbReference>
<evidence type="ECO:0000256" key="2">
    <source>
        <dbReference type="HAMAP-Rule" id="MF_00003"/>
    </source>
</evidence>
<feature type="region of interest" description="Disordered" evidence="3">
    <location>
        <begin position="126"/>
        <end position="172"/>
    </location>
</feature>
<protein>
    <recommendedName>
        <fullName evidence="2">Ribosome-binding factor A</fullName>
    </recommendedName>
</protein>
<dbReference type="PROSITE" id="PS01319">
    <property type="entry name" value="RBFA"/>
    <property type="match status" value="1"/>
</dbReference>